<evidence type="ECO:0000313" key="1">
    <source>
        <dbReference type="EMBL" id="MBC9810856.1"/>
    </source>
</evidence>
<sequence>MKLVLTLLSLSVFGLDGYCQDWQAITSNEQISVYVAEIKHDNPADDISHQRFIFKYENHTTAPVELHFNREVKYGETTLTQEEDFVVAIPANGEMQYDDSKKNDKTYYLFKKDNKGFIKKSLQDFSIINLTIK</sequence>
<gene>
    <name evidence="1" type="ORF">H9Y05_00060</name>
</gene>
<dbReference type="RefSeq" id="WP_163492536.1">
    <property type="nucleotide sequence ID" value="NZ_JACVEL010000001.1"/>
</dbReference>
<dbReference type="EMBL" id="JACVEL010000001">
    <property type="protein sequence ID" value="MBC9810856.1"/>
    <property type="molecule type" value="Genomic_DNA"/>
</dbReference>
<keyword evidence="2" id="KW-1185">Reference proteome</keyword>
<dbReference type="AlphaFoldDB" id="A0A8J6TW69"/>
<organism evidence="1 2">
    <name type="scientific">Taishania pollutisoli</name>
    <dbReference type="NCBI Taxonomy" id="2766479"/>
    <lineage>
        <taxon>Bacteria</taxon>
        <taxon>Pseudomonadati</taxon>
        <taxon>Bacteroidota</taxon>
        <taxon>Flavobacteriia</taxon>
        <taxon>Flavobacteriales</taxon>
        <taxon>Crocinitomicaceae</taxon>
        <taxon>Taishania</taxon>
    </lineage>
</organism>
<reference evidence="1" key="1">
    <citation type="submission" date="2020-09" db="EMBL/GenBank/DDBJ databases">
        <title>Taishania pollutisoli gen. nov., sp. nov., Isolated from Tetrabromobisphenol A-Contaminated Soil.</title>
        <authorList>
            <person name="Chen Q."/>
        </authorList>
    </citation>
    <scope>NUCLEOTIDE SEQUENCE</scope>
    <source>
        <strain evidence="1">CZZ-1</strain>
    </source>
</reference>
<accession>A0A8J6TW69</accession>
<proteinExistence type="predicted"/>
<evidence type="ECO:0000313" key="2">
    <source>
        <dbReference type="Proteomes" id="UP000652681"/>
    </source>
</evidence>
<name>A0A8J6TW69_9FLAO</name>
<protein>
    <submittedName>
        <fullName evidence="1">Uncharacterized protein</fullName>
    </submittedName>
</protein>
<comment type="caution">
    <text evidence="1">The sequence shown here is derived from an EMBL/GenBank/DDBJ whole genome shotgun (WGS) entry which is preliminary data.</text>
</comment>
<dbReference type="Proteomes" id="UP000652681">
    <property type="component" value="Unassembled WGS sequence"/>
</dbReference>